<protein>
    <submittedName>
        <fullName evidence="1">Bacterial SH3 domain protein</fullName>
    </submittedName>
</protein>
<geneLocation type="plasmid" evidence="1">
    <name>pColt5.8d</name>
</geneLocation>
<dbReference type="Pfam" id="PF06347">
    <property type="entry name" value="SH3_4"/>
    <property type="match status" value="2"/>
</dbReference>
<reference evidence="1" key="1">
    <citation type="submission" date="2018-12" db="EMBL/GenBank/DDBJ databases">
        <title>Three Rhizobium rhizogenes strains isolated from the same crown gall tumor carry diverse plasmids.</title>
        <authorList>
            <person name="Pulawska J."/>
            <person name="Kuzmanovic N."/>
        </authorList>
    </citation>
    <scope>NUCLEOTIDE SEQUENCE</scope>
    <source>
        <strain evidence="1">Colt5.8</strain>
        <plasmid evidence="1">pColt5.8d</plasmid>
    </source>
</reference>
<keyword evidence="1" id="KW-0614">Plasmid</keyword>
<accession>A0A7S4ZS58</accession>
<dbReference type="EMBL" id="MK318974">
    <property type="protein sequence ID" value="QCL10040.1"/>
    <property type="molecule type" value="Genomic_DNA"/>
</dbReference>
<dbReference type="InterPro" id="IPR010466">
    <property type="entry name" value="DUF1058"/>
</dbReference>
<proteinExistence type="predicted"/>
<organism evidence="1">
    <name type="scientific">Rhizobium rhizogenes</name>
    <name type="common">Agrobacterium rhizogenes</name>
    <dbReference type="NCBI Taxonomy" id="359"/>
    <lineage>
        <taxon>Bacteria</taxon>
        <taxon>Pseudomonadati</taxon>
        <taxon>Pseudomonadota</taxon>
        <taxon>Alphaproteobacteria</taxon>
        <taxon>Hyphomicrobiales</taxon>
        <taxon>Rhizobiaceae</taxon>
        <taxon>Rhizobium/Agrobacterium group</taxon>
        <taxon>Rhizobium</taxon>
    </lineage>
</organism>
<sequence>MRVGPSFDYATKWVYVAPGLPMEIIEEYGNWRQVRDCDGISGWMHRSLLSGQRTAMIGPWEKTDIPLYSSANSRSQVEARLEARVRMSIKSCRNQWCSVAIHNQDTSGYVEQSSLWGVYPAELVN</sequence>
<evidence type="ECO:0000313" key="1">
    <source>
        <dbReference type="EMBL" id="QCL10040.1"/>
    </source>
</evidence>
<name>A0A7S4ZS58_RHIRH</name>
<gene>
    <name evidence="1" type="ORF">pC5.8d_737</name>
</gene>
<dbReference type="AlphaFoldDB" id="A0A7S4ZS58"/>